<feature type="domain" description="Schizont-infected cell agglutination extracellular beta" evidence="1">
    <location>
        <begin position="1180"/>
        <end position="1344"/>
    </location>
</feature>
<evidence type="ECO:0000313" key="4">
    <source>
        <dbReference type="EMBL" id="OTN64783.1"/>
    </source>
</evidence>
<feature type="domain" description="Schizont-infected cell agglutination extracellular beta" evidence="1">
    <location>
        <begin position="1617"/>
        <end position="1793"/>
    </location>
</feature>
<dbReference type="InterPro" id="IPR024285">
    <property type="entry name" value="SICA_extracell_b"/>
</dbReference>
<feature type="domain" description="Schizont-infected cell agglutination extracellular beta" evidence="1">
    <location>
        <begin position="1832"/>
        <end position="2019"/>
    </location>
</feature>
<name>A0A1Y3DIN4_PLAKN</name>
<feature type="domain" description="Schizont-infected cell agglutination extracellular beta" evidence="1">
    <location>
        <begin position="1385"/>
        <end position="1564"/>
    </location>
</feature>
<comment type="caution">
    <text evidence="4">The sequence shown here is derived from an EMBL/GenBank/DDBJ whole genome shotgun (WGS) entry which is preliminary data.</text>
</comment>
<sequence>MAAAGGSGSGGSLEAWLQKLSQDGAFNGSSTGEDITATLRRNLEDEFDKLGKWMLVQESTEIGNFCMKVNGWNGSTWEGQYMQVLCNAIAEIKYFISGVRTERWKHGWSTDKQAEITTLSPAQAYARCIVGAVALSEIYGDHCNMKEAIEKVEGALEIMLIDHLKSRGLQNQLNNCKGVDVNALLIGKALLQGKIKEWTQEERDKGLKSGNWRVGRQWDERWPKVCMRGRRSGKEQMEAAKKDAKEGNREHIVNFSGLNNDNTQNKNTGFTISDVLINDDLTLKQDKLDSIFSNLTLKEDGKVDINSLTKKIKDASDEKLTQECMKENSKPFCDRLKCAEEYWKLNNGGQQGNSKDFWMENVKEKLEKLITKATVDNGGTTDTYCKEDSLDSANKEACKHMAALLNEMYQKSNSGTNKYSDQMISCLLLREYAKKLNEQAKQKGYCDIDSGLMEAFGKSSEIMKNAPDQCKDSNGTNSCFECNWDDKTKDDLDQCTIPNGQSVNEKVQDKVVELFSENTQTQDDGIQKTLAQFNTNNTFCERVKCALNWYENNGGKPEVWKKAQEEVVQPLGQAMSTNTDNKLDTHCSKLDNKNKEMCLLFARGLDHMYKETNTSGNDPMNLFKRTMMCAALNAYAKKLKDEAKNKASCSIEEGINKAFTESKSIMERAAPTCKDPKGAECFVCKEESSDKCEINTNGSAGSTSTENVNSRLKKMFEDDDSTGLKESLDKICLPCLDKADLCERADCVSERWLKNKKGNHVQTLTTSDWDDLWKKDDGVGKELTELSGKMKEENKNSVDIHCNGLKSEEEKEVCKLIASGLKSIYEIKAGQGGGKSTRKELEDQLFKRTMQCVLLNAFADKLESLPCAEEKKVADAITKAFGESGSIKGTVSGCTEDGDKCFKCERFTNFKDCEIKENGNTSTGVNLKTKINPMFDVEKAEIKKIEEKALKDICKPCDNDEFCARLQCVAGKWEKRNKGTSNGNVTWDNMQNDFGELLSSLLKDMEDTAKQKDAATKYCNSNNWNDNDAHGVANKTACKMVAAGLTHISSIQHKYKISGSQKPEENGNPYDNQEFEQLVSCLMLKAVVQKMKEQSPICDIQPGIDAAFKMANEIKGKHCINKKPCIVCNLKDKYDECSLDSAKKDQVKPKLEALFDGKKTEVEGALMDITKTAGNSSSDLCLRLQCLAPRVQASNNAEKFWTKDGEVANLWTELSDAMKANNNNEDQCNTMDNDNREATNAEKTACKYLHAGLEQLYKKDPGAATSPSPLGDILKNNPSLRRTMGCFLLHSYAKHMKDNAKCLVESGIKKAFGSWEPRKKVICNNTEPCVPCYWNEDNYDKCQINTIGTDGNTAPTPVQENLKQVQPQIGKDATNTLTEINRMTTLCDFIRCAAPKWFKNNGTANGNSVTATKDWCDFWDGAVKEELKAMFQEILSRGTDKTRSNTNYATCQSFGDGNEDSVERKACNHITTGLRHINQVQGIKPNADDDKFFKQSMMCAALNLYADQIIKKSKDKCPIDEDRINKMFTTWNRFNNISSSTSCSNGVYGCFECQRNDKILEGCNLSVSNTLIKTPSPSPNGDCNDNATEVKTKMDGLLKDKTIKMQPTLDKINEMDSFCTQLQCAAKQYYAKNNTGGTGTDVSWEEINDVVKEELTKLIGHITNEDKWKDVAAQCGNVSSSSPDDTEGEKTAKQKACKLFASGLKHISNINESDDATKTLKQTMMCAALNLYADQLIKKAEKQCPLDNEKLKKAIDVTFGKSSDIMNGGTPCPAGSNSCFECTRQEKFDTCQIGSAKVKDEMEKLLLKEDQSTSNTPTMEQTLDKINSKDIFCTELQCAIKQHYNKTKKGKTGGMTTPNWSDINDEAKGVLEQLLKHITQPSHEKDVVDFCKDNAAWNKGHKERKTNKAACLLFASGLKHIYNQHSVSVKGPVNGPSFEQTMGCLFLKEYAKQLQTMAEEKKKGNSWVHPLCDIDEGIKHAFNESEKIMKSVLSECSSGPNGISCFQCKLTDNYDNCPIGNEDIGNKATELFKDDQKQTHMQQTLENTVCPILLTDLLTPFLPLAPVSIGLSAMAYYLWKYFGPLGKGGPRFRRSPAEIPGSSVQEQVLDHVEEVGSHEYRLVKERKPRSAPTRTKRSDRANRRTIIEIHFEVLDECQKGETQLAHNDFLELLVREFMGSELMEEEQVSKEEVLMEGVPLELVPIEEVPSLGSGLLV</sequence>
<protein>
    <submittedName>
        <fullName evidence="4">SICAvar type I</fullName>
    </submittedName>
</protein>
<dbReference type="VEuPathDB" id="PlasmoDB:PKA1H_060024700"/>
<organism evidence="4 5">
    <name type="scientific">Plasmodium knowlesi</name>
    <dbReference type="NCBI Taxonomy" id="5850"/>
    <lineage>
        <taxon>Eukaryota</taxon>
        <taxon>Sar</taxon>
        <taxon>Alveolata</taxon>
        <taxon>Apicomplexa</taxon>
        <taxon>Aconoidasida</taxon>
        <taxon>Haemosporida</taxon>
        <taxon>Plasmodiidae</taxon>
        <taxon>Plasmodium</taxon>
        <taxon>Plasmodium (Plasmodium)</taxon>
    </lineage>
</organism>
<feature type="domain" description="Schizont-infected cell agglutination extracellular beta" evidence="1">
    <location>
        <begin position="538"/>
        <end position="694"/>
    </location>
</feature>
<dbReference type="VEuPathDB" id="PlasmoDB:PKNOH_S130196500"/>
<feature type="domain" description="Schizont-infected cell agglutination C-terminal" evidence="2">
    <location>
        <begin position="2080"/>
        <end position="2215"/>
    </location>
</feature>
<dbReference type="VEuPathDB" id="PlasmoDB:PKNH_1130000"/>
<dbReference type="Pfam" id="PF12887">
    <property type="entry name" value="SICA_alpha"/>
    <property type="match status" value="1"/>
</dbReference>
<feature type="domain" description="Schizont-infected cell agglutination extracellular beta" evidence="1">
    <location>
        <begin position="962"/>
        <end position="1138"/>
    </location>
</feature>
<accession>A0A1Y3DIN4</accession>
<dbReference type="Proteomes" id="UP000195012">
    <property type="component" value="Unassembled WGS sequence"/>
</dbReference>
<proteinExistence type="predicted"/>
<dbReference type="EMBL" id="NETL01000027">
    <property type="protein sequence ID" value="OTN64783.1"/>
    <property type="molecule type" value="Genomic_DNA"/>
</dbReference>
<dbReference type="InterPro" id="IPR024290">
    <property type="entry name" value="SICA_extracell_a"/>
</dbReference>
<dbReference type="InterPro" id="IPR024288">
    <property type="entry name" value="SICA_C"/>
</dbReference>
<feature type="domain" description="Schizont-infected cell agglutination extracellular beta" evidence="1">
    <location>
        <begin position="741"/>
        <end position="915"/>
    </location>
</feature>
<evidence type="ECO:0000313" key="5">
    <source>
        <dbReference type="Proteomes" id="UP000195012"/>
    </source>
</evidence>
<evidence type="ECO:0000259" key="3">
    <source>
        <dbReference type="Pfam" id="PF12887"/>
    </source>
</evidence>
<dbReference type="VEuPathDB" id="PlasmoDB:PKA1H_130048900"/>
<feature type="domain" description="Schizont-infected cell agglutination extracellular beta" evidence="1">
    <location>
        <begin position="332"/>
        <end position="497"/>
    </location>
</feature>
<reference evidence="4 5" key="1">
    <citation type="submission" date="2017-05" db="EMBL/GenBank/DDBJ databases">
        <title>PacBio assembly of a Plasmodium knowlesi genome sequence with Hi-C correction and manual annotation of the SICAvar gene family.</title>
        <authorList>
            <person name="Lapp S.A."/>
            <person name="Geraldo J.A."/>
            <person name="Chien J.-T."/>
            <person name="Ay F."/>
            <person name="Pakala S.B."/>
            <person name="Batugedara G."/>
            <person name="Humphrey J.C."/>
            <person name="Debarry J.D."/>
            <person name="Le Roch K.G."/>
            <person name="Galinski M.R."/>
            <person name="Kissinger J.C."/>
        </authorList>
    </citation>
    <scope>NUCLEOTIDE SEQUENCE [LARGE SCALE GENOMIC DNA]</scope>
    <source>
        <strain evidence="5">Malayan Strain Pk1 (A+)</strain>
    </source>
</reference>
<evidence type="ECO:0000259" key="1">
    <source>
        <dbReference type="Pfam" id="PF12878"/>
    </source>
</evidence>
<dbReference type="eggNOG" id="ENOG502S1I6">
    <property type="taxonomic scope" value="Eukaryota"/>
</dbReference>
<dbReference type="Pfam" id="PF12878">
    <property type="entry name" value="SICA_beta"/>
    <property type="match status" value="8"/>
</dbReference>
<dbReference type="Pfam" id="PF12879">
    <property type="entry name" value="SICA_C"/>
    <property type="match status" value="1"/>
</dbReference>
<evidence type="ECO:0000259" key="2">
    <source>
        <dbReference type="Pfam" id="PF12879"/>
    </source>
</evidence>
<feature type="domain" description="Schizont-infected cell agglutination extracellular alpha" evidence="3">
    <location>
        <begin position="13"/>
        <end position="198"/>
    </location>
</feature>
<gene>
    <name evidence="4" type="ORF">PKNOH_S130196500</name>
</gene>